<dbReference type="Pfam" id="PF00440">
    <property type="entry name" value="TetR_N"/>
    <property type="match status" value="1"/>
</dbReference>
<dbReference type="InterPro" id="IPR036271">
    <property type="entry name" value="Tet_transcr_reg_TetR-rel_C_sf"/>
</dbReference>
<keyword evidence="8" id="KW-1185">Reference proteome</keyword>
<dbReference type="PANTHER" id="PTHR47506">
    <property type="entry name" value="TRANSCRIPTIONAL REGULATORY PROTEIN"/>
    <property type="match status" value="1"/>
</dbReference>
<proteinExistence type="predicted"/>
<dbReference type="SUPFAM" id="SSF46689">
    <property type="entry name" value="Homeodomain-like"/>
    <property type="match status" value="1"/>
</dbReference>
<evidence type="ECO:0000259" key="6">
    <source>
        <dbReference type="PROSITE" id="PS50977"/>
    </source>
</evidence>
<evidence type="ECO:0000256" key="4">
    <source>
        <dbReference type="ARBA" id="ARBA00023163"/>
    </source>
</evidence>
<reference evidence="7" key="1">
    <citation type="submission" date="2021-12" db="EMBL/GenBank/DDBJ databases">
        <authorList>
            <person name="Rodrigo-Torres L."/>
            <person name="Arahal R. D."/>
            <person name="Lucena T."/>
        </authorList>
    </citation>
    <scope>NUCLEOTIDE SEQUENCE</scope>
    <source>
        <strain evidence="7">CECT 8226</strain>
    </source>
</reference>
<evidence type="ECO:0000256" key="2">
    <source>
        <dbReference type="ARBA" id="ARBA00023015"/>
    </source>
</evidence>
<dbReference type="PANTHER" id="PTHR47506:SF1">
    <property type="entry name" value="HTH-TYPE TRANSCRIPTIONAL REGULATOR YJDC"/>
    <property type="match status" value="1"/>
</dbReference>
<keyword evidence="2" id="KW-0805">Transcription regulation</keyword>
<name>A0ABN8DPI0_9VIBR</name>
<keyword evidence="1" id="KW-0678">Repressor</keyword>
<dbReference type="Gene3D" id="1.10.357.10">
    <property type="entry name" value="Tetracycline Repressor, domain 2"/>
    <property type="match status" value="1"/>
</dbReference>
<evidence type="ECO:0000313" key="7">
    <source>
        <dbReference type="EMBL" id="CAH0529868.1"/>
    </source>
</evidence>
<dbReference type="RefSeq" id="WP_237486427.1">
    <property type="nucleotide sequence ID" value="NZ_CAKLCM010000003.1"/>
</dbReference>
<protein>
    <submittedName>
        <fullName evidence="7">HTH-type transcriptional regulator BetI</fullName>
    </submittedName>
</protein>
<dbReference type="InterPro" id="IPR039538">
    <property type="entry name" value="BetI_C"/>
</dbReference>
<accession>A0ABN8DPI0</accession>
<dbReference type="InterPro" id="IPR001647">
    <property type="entry name" value="HTH_TetR"/>
</dbReference>
<evidence type="ECO:0000256" key="3">
    <source>
        <dbReference type="ARBA" id="ARBA00023125"/>
    </source>
</evidence>
<keyword evidence="4" id="KW-0804">Transcription</keyword>
<feature type="DNA-binding region" description="H-T-H motif" evidence="5">
    <location>
        <begin position="35"/>
        <end position="54"/>
    </location>
</feature>
<keyword evidence="3 5" id="KW-0238">DNA-binding</keyword>
<dbReference type="InterPro" id="IPR009057">
    <property type="entry name" value="Homeodomain-like_sf"/>
</dbReference>
<gene>
    <name evidence="7" type="primary">betI_1</name>
    <name evidence="7" type="ORF">VHP8226_03624</name>
</gene>
<evidence type="ECO:0000313" key="8">
    <source>
        <dbReference type="Proteomes" id="UP000838160"/>
    </source>
</evidence>
<organism evidence="7 8">
    <name type="scientific">Vibrio hippocampi</name>
    <dbReference type="NCBI Taxonomy" id="654686"/>
    <lineage>
        <taxon>Bacteria</taxon>
        <taxon>Pseudomonadati</taxon>
        <taxon>Pseudomonadota</taxon>
        <taxon>Gammaproteobacteria</taxon>
        <taxon>Vibrionales</taxon>
        <taxon>Vibrionaceae</taxon>
        <taxon>Vibrio</taxon>
    </lineage>
</organism>
<evidence type="ECO:0000256" key="1">
    <source>
        <dbReference type="ARBA" id="ARBA00022491"/>
    </source>
</evidence>
<feature type="domain" description="HTH tetR-type" evidence="6">
    <location>
        <begin position="12"/>
        <end position="72"/>
    </location>
</feature>
<dbReference type="Pfam" id="PF13977">
    <property type="entry name" value="TetR_C_6"/>
    <property type="match status" value="1"/>
</dbReference>
<sequence length="205" mass="23279">MREKKFSRCEPDQRRDLLVRSAIRCLEAEGHAGLSVRKITKEANVSQGMVNHHFGSMNALITQAYDVLSQEFMQSISALLENNPNTAADKLDIIFQQNFAKECMSPSYLRAWLVFWSLIPNSPEMAEAYTRNNRELETLLGELLTEISHEDGLVIDDISIASQSLMAVLDGLWVRESIEHRENATENALSVARNWLKMFRGGMFS</sequence>
<dbReference type="Proteomes" id="UP000838160">
    <property type="component" value="Unassembled WGS sequence"/>
</dbReference>
<comment type="caution">
    <text evidence="7">The sequence shown here is derived from an EMBL/GenBank/DDBJ whole genome shotgun (WGS) entry which is preliminary data.</text>
</comment>
<evidence type="ECO:0000256" key="5">
    <source>
        <dbReference type="PROSITE-ProRule" id="PRU00335"/>
    </source>
</evidence>
<dbReference type="EMBL" id="CAKLCM010000003">
    <property type="protein sequence ID" value="CAH0529868.1"/>
    <property type="molecule type" value="Genomic_DNA"/>
</dbReference>
<dbReference type="SUPFAM" id="SSF48498">
    <property type="entry name" value="Tetracyclin repressor-like, C-terminal domain"/>
    <property type="match status" value="1"/>
</dbReference>
<dbReference type="PROSITE" id="PS50977">
    <property type="entry name" value="HTH_TETR_2"/>
    <property type="match status" value="1"/>
</dbReference>